<dbReference type="AlphaFoldDB" id="A0A2P2JQD1"/>
<dbReference type="EMBL" id="GGEC01015195">
    <property type="protein sequence ID" value="MBW95678.1"/>
    <property type="molecule type" value="Transcribed_RNA"/>
</dbReference>
<sequence length="72" mass="8166">MHGRRSGKWGSPMSKNRKSSFFCSILGVPRLMRNTCYSHRNPQTSGCHNTGSPLRWCVPETGRPHRTQPRGV</sequence>
<organism evidence="1">
    <name type="scientific">Rhizophora mucronata</name>
    <name type="common">Asiatic mangrove</name>
    <dbReference type="NCBI Taxonomy" id="61149"/>
    <lineage>
        <taxon>Eukaryota</taxon>
        <taxon>Viridiplantae</taxon>
        <taxon>Streptophyta</taxon>
        <taxon>Embryophyta</taxon>
        <taxon>Tracheophyta</taxon>
        <taxon>Spermatophyta</taxon>
        <taxon>Magnoliopsida</taxon>
        <taxon>eudicotyledons</taxon>
        <taxon>Gunneridae</taxon>
        <taxon>Pentapetalae</taxon>
        <taxon>rosids</taxon>
        <taxon>fabids</taxon>
        <taxon>Malpighiales</taxon>
        <taxon>Rhizophoraceae</taxon>
        <taxon>Rhizophora</taxon>
    </lineage>
</organism>
<protein>
    <submittedName>
        <fullName evidence="1">Uncharacterized protein MANES_09G123700</fullName>
    </submittedName>
</protein>
<evidence type="ECO:0000313" key="1">
    <source>
        <dbReference type="EMBL" id="MBW95678.1"/>
    </source>
</evidence>
<accession>A0A2P2JQD1</accession>
<proteinExistence type="predicted"/>
<name>A0A2P2JQD1_RHIMU</name>
<reference evidence="1" key="1">
    <citation type="submission" date="2018-02" db="EMBL/GenBank/DDBJ databases">
        <title>Rhizophora mucronata_Transcriptome.</title>
        <authorList>
            <person name="Meera S.P."/>
            <person name="Sreeshan A."/>
            <person name="Augustine A."/>
        </authorList>
    </citation>
    <scope>NUCLEOTIDE SEQUENCE</scope>
    <source>
        <tissue evidence="1">Leaf</tissue>
    </source>
</reference>